<feature type="region of interest" description="Disordered" evidence="1">
    <location>
        <begin position="911"/>
        <end position="944"/>
    </location>
</feature>
<feature type="compositionally biased region" description="Acidic residues" evidence="1">
    <location>
        <begin position="80"/>
        <end position="90"/>
    </location>
</feature>
<feature type="compositionally biased region" description="Polar residues" evidence="1">
    <location>
        <begin position="727"/>
        <end position="737"/>
    </location>
</feature>
<evidence type="ECO:0000259" key="2">
    <source>
        <dbReference type="PROSITE" id="PS00028"/>
    </source>
</evidence>
<feature type="region of interest" description="Disordered" evidence="1">
    <location>
        <begin position="373"/>
        <end position="454"/>
    </location>
</feature>
<dbReference type="PANTHER" id="PTHR35746:SF1">
    <property type="entry name" value="PENTATRICOPEPTIDE REPEAT (PPR) SUPERFAMILY PROTEIN"/>
    <property type="match status" value="1"/>
</dbReference>
<feature type="region of interest" description="Disordered" evidence="1">
    <location>
        <begin position="592"/>
        <end position="611"/>
    </location>
</feature>
<feature type="compositionally biased region" description="Basic and acidic residues" evidence="1">
    <location>
        <begin position="921"/>
        <end position="930"/>
    </location>
</feature>
<feature type="region of interest" description="Disordered" evidence="1">
    <location>
        <begin position="1270"/>
        <end position="1301"/>
    </location>
</feature>
<feature type="region of interest" description="Disordered" evidence="1">
    <location>
        <begin position="1761"/>
        <end position="1785"/>
    </location>
</feature>
<feature type="compositionally biased region" description="Basic and acidic residues" evidence="1">
    <location>
        <begin position="91"/>
        <end position="100"/>
    </location>
</feature>
<dbReference type="EMBL" id="JAHRHJ020000004">
    <property type="protein sequence ID" value="KAH9318106.1"/>
    <property type="molecule type" value="Genomic_DNA"/>
</dbReference>
<comment type="caution">
    <text evidence="3">The sequence shown here is derived from an EMBL/GenBank/DDBJ whole genome shotgun (WGS) entry which is preliminary data.</text>
</comment>
<accession>A0AA38G7U0</accession>
<dbReference type="PROSITE" id="PS00028">
    <property type="entry name" value="ZINC_FINGER_C2H2_1"/>
    <property type="match status" value="1"/>
</dbReference>
<feature type="compositionally biased region" description="Basic and acidic residues" evidence="1">
    <location>
        <begin position="440"/>
        <end position="449"/>
    </location>
</feature>
<proteinExistence type="predicted"/>
<feature type="region of interest" description="Disordered" evidence="1">
    <location>
        <begin position="491"/>
        <end position="532"/>
    </location>
</feature>
<feature type="compositionally biased region" description="Polar residues" evidence="1">
    <location>
        <begin position="373"/>
        <end position="406"/>
    </location>
</feature>
<feature type="region of interest" description="Disordered" evidence="1">
    <location>
        <begin position="708"/>
        <end position="737"/>
    </location>
</feature>
<organism evidence="3 4">
    <name type="scientific">Taxus chinensis</name>
    <name type="common">Chinese yew</name>
    <name type="synonym">Taxus wallichiana var. chinensis</name>
    <dbReference type="NCBI Taxonomy" id="29808"/>
    <lineage>
        <taxon>Eukaryota</taxon>
        <taxon>Viridiplantae</taxon>
        <taxon>Streptophyta</taxon>
        <taxon>Embryophyta</taxon>
        <taxon>Tracheophyta</taxon>
        <taxon>Spermatophyta</taxon>
        <taxon>Pinopsida</taxon>
        <taxon>Pinidae</taxon>
        <taxon>Conifers II</taxon>
        <taxon>Cupressales</taxon>
        <taxon>Taxaceae</taxon>
        <taxon>Taxus</taxon>
    </lineage>
</organism>
<evidence type="ECO:0000256" key="1">
    <source>
        <dbReference type="SAM" id="MobiDB-lite"/>
    </source>
</evidence>
<feature type="compositionally biased region" description="Basic and acidic residues" evidence="1">
    <location>
        <begin position="670"/>
        <end position="690"/>
    </location>
</feature>
<feature type="region of interest" description="Disordered" evidence="1">
    <location>
        <begin position="70"/>
        <end position="100"/>
    </location>
</feature>
<gene>
    <name evidence="3" type="ORF">KI387_019875</name>
</gene>
<feature type="region of interest" description="Disordered" evidence="1">
    <location>
        <begin position="1691"/>
        <end position="1713"/>
    </location>
</feature>
<feature type="compositionally biased region" description="Polar residues" evidence="1">
    <location>
        <begin position="1566"/>
        <end position="1576"/>
    </location>
</feature>
<feature type="region of interest" description="Disordered" evidence="1">
    <location>
        <begin position="1408"/>
        <end position="1433"/>
    </location>
</feature>
<dbReference type="PANTHER" id="PTHR35746">
    <property type="entry name" value="PENTATRICOPEPTIDE REPEAT (PPR) SUPERFAMILY PROTEIN"/>
    <property type="match status" value="1"/>
</dbReference>
<feature type="region of interest" description="Disordered" evidence="1">
    <location>
        <begin position="1159"/>
        <end position="1190"/>
    </location>
</feature>
<feature type="compositionally biased region" description="Low complexity" evidence="1">
    <location>
        <begin position="708"/>
        <end position="718"/>
    </location>
</feature>
<feature type="region of interest" description="Disordered" evidence="1">
    <location>
        <begin position="1554"/>
        <end position="1614"/>
    </location>
</feature>
<feature type="compositionally biased region" description="Basic and acidic residues" evidence="1">
    <location>
        <begin position="1580"/>
        <end position="1595"/>
    </location>
</feature>
<evidence type="ECO:0000313" key="3">
    <source>
        <dbReference type="EMBL" id="KAH9318106.1"/>
    </source>
</evidence>
<name>A0AA38G7U0_TAXCH</name>
<feature type="compositionally biased region" description="Basic and acidic residues" evidence="1">
    <location>
        <begin position="1772"/>
        <end position="1785"/>
    </location>
</feature>
<dbReference type="InterPro" id="IPR013087">
    <property type="entry name" value="Znf_C2H2_type"/>
</dbReference>
<reference evidence="3 4" key="1">
    <citation type="journal article" date="2021" name="Nat. Plants">
        <title>The Taxus genome provides insights into paclitaxel biosynthesis.</title>
        <authorList>
            <person name="Xiong X."/>
            <person name="Gou J."/>
            <person name="Liao Q."/>
            <person name="Li Y."/>
            <person name="Zhou Q."/>
            <person name="Bi G."/>
            <person name="Li C."/>
            <person name="Du R."/>
            <person name="Wang X."/>
            <person name="Sun T."/>
            <person name="Guo L."/>
            <person name="Liang H."/>
            <person name="Lu P."/>
            <person name="Wu Y."/>
            <person name="Zhang Z."/>
            <person name="Ro D.K."/>
            <person name="Shang Y."/>
            <person name="Huang S."/>
            <person name="Yan J."/>
        </authorList>
    </citation>
    <scope>NUCLEOTIDE SEQUENCE [LARGE SCALE GENOMIC DNA]</scope>
    <source>
        <strain evidence="3">Ta-2019</strain>
    </source>
</reference>
<sequence length="1958" mass="213834">MEGKHISNHPHQHEQQQLAGIKTHHTKDLHDVWICNRCGWTYPNPHPSAKHRRKHRKNCGKIEGFKVMSSAGREIQGGSSDDELSDDEVNSTDHKKPSFHKDINSVFQANASAPTSDNTSSNLDMSSSEADVVEAAQKIGASDNATLGSSQTIVPDAKSSNFILSNESGKEALDEAGVTTVGLGVHGLNISRAIEPSKNSPGFDMLGFKHESSSFLMEVPDTDISQDASASIEHEEFPVKGRQALDYAKSKIQKNQTDNRVLPMPGNSIPPVVQSHPSYVDVVDSLGLHTVNETIKDHPKFFEEKQHISEDIKLSFAKSQNLGHIEPPRTFGISATTPRHAAIHHNLGISSRKVGIASILSFKETRSDDLKANFSSVEETPASTNKEIYEPSPTNQQLSESKTQEVSICETKEQEEQCDAADPSDSLEGSVSKKSLGAGRQKERLESQTEKLPQLASSAISIGSRSADNIHLQVTEDVLYSQEKCSTVAQGVSDKPEDNIGSKHISPINGDSESYREGEQPPDFDNTNSDDILSHEMDNKIETVLGSGLPEQDAVKETEVSCFKDVEKTPGQEIDLEASSEVVIPDQDMSCADGHPTEYSKAGKRQEAENSAFTDSNIIEHDMSGFNSDYEKEDYTEDISLSDVGMAKHSDANVIALEELPKTPASEVVVDEKSAESKSHQPECVDYSQEEKSTVIQDIFVKPDYIESTDISPSISGDSDSHGNEGKPQNSNHTTSDGMLYHEEDKEKIIGGVLSKQEAVKETEEICSKASETTSVQKLDAQASSVAIPDPEISYTHSPKTENSKAGERQVVECSAFTNSSIIEHEMKDYSPDCTKEDSTQGTVRLPEEDINSAAKVSALEMLPKTIINEVVDEKSAVSESHQPECTVCTDEKKSTVEQAVSVKPVDYIESKHISPINGHSDSHGDERPRNSNVTNTDDLDPEANEKMIIGTDLSKHESLNEANEPCSEGIETTLDQQLDFPTSGEMLIPDQGKIIGDALSKQEAVKETEEICSKASETTSVQKLDALASSVAIPDPEISYTDSPQTENSKAGERQVVECSAFTNSSIIEHEMKDYSPDCTKEDSTQGTVRLPEVDINSAAKVTALEMLPKTIINEVVDEKSAVSESHQLECTVCTDEKKSTVEQAVSVKLGDYIESKHISPINGHSDSRGDEKPQNSNVTNTDDLDPEADEKMIIGTDLSKHESLNEANEPCSEGIETTLDQQLDLPTSGEMLIPDQGKIIGDALSKKEMVKETEEICSKASETTSVQTLDAQASSVAIPDPEISYTDSPQTENSKGGKRQVVECSAVTNSSIIEHEMMDYSSDCTKEDSTQGTVRLPEVDINSAAKVTTLEMLPKTIINEVVDEKSAVSESHQLECTDCTDEKKSTVEQAVSVKPGYYIESKHISPINGHADSHGDEKPQNFNVTNTDDLDPEADEKMIIGTDLSKHESLNEANEPCSEGIETTLDQQLDFPTSGELLIPDQGMSLTDNPTIEDSKSGELQQVECSSFTNSSIIQHGFGYCDPDRLNKDSIQVNTVLPDVDKDKDLVANITPRENLPKAPPNEVVNQNSASVESVQPKARDTHLSFQGDDHGNSDAAFPGEESDHEGTEKGLEHSVMKQSDKLQVGKVFIDTSCSASITTEDSSLHLNGSTDNHENSSKEAIDDIHGSESELINSREPTLWEQLLETNANGSNNQETCQDLEKSGTSPGNRFNHENKLYSSEEVPQTFGIEGRHGLISEQFNNTSTGLESTLPPISNEVEQDPIISSGNKEGDVESIHSKEKTSETSLMVLENVFEAPPFMTLVKSGNHPERQFSHNEIQPKVKEKSDGEFSTNAEMGSGRHEKLHIPLRNLLAKENTRGTQDQSKLDPLFVHQHQTSSQKNIHEVHASAAEVIDQDGTSSQKLSLLQKHSNSYSQKLAEKVWNSPARLPIPKAEKQKTGKTKSPWTMCLCGSDVK</sequence>
<feature type="region of interest" description="Disordered" evidence="1">
    <location>
        <begin position="666"/>
        <end position="690"/>
    </location>
</feature>
<evidence type="ECO:0000313" key="4">
    <source>
        <dbReference type="Proteomes" id="UP000824469"/>
    </source>
</evidence>
<dbReference type="Proteomes" id="UP000824469">
    <property type="component" value="Unassembled WGS sequence"/>
</dbReference>
<feature type="domain" description="C2H2-type" evidence="2">
    <location>
        <begin position="35"/>
        <end position="55"/>
    </location>
</feature>
<feature type="compositionally biased region" description="Polar residues" evidence="1">
    <location>
        <begin position="1287"/>
        <end position="1296"/>
    </location>
</feature>
<protein>
    <recommendedName>
        <fullName evidence="2">C2H2-type domain-containing protein</fullName>
    </recommendedName>
</protein>
<keyword evidence="4" id="KW-1185">Reference proteome</keyword>
<feature type="compositionally biased region" description="Polar residues" evidence="1">
    <location>
        <begin position="1691"/>
        <end position="1712"/>
    </location>
</feature>